<accession>A0AAW0FI87</accession>
<comment type="caution">
    <text evidence="2">The sequence shown here is derived from an EMBL/GenBank/DDBJ whole genome shotgun (WGS) entry which is preliminary data.</text>
</comment>
<dbReference type="InterPro" id="IPR036465">
    <property type="entry name" value="vWFA_dom_sf"/>
</dbReference>
<dbReference type="GO" id="GO:0003924">
    <property type="term" value="F:GTPase activity"/>
    <property type="evidence" value="ECO:0007669"/>
    <property type="project" value="InterPro"/>
</dbReference>
<dbReference type="Pfam" id="PF02263">
    <property type="entry name" value="GBP"/>
    <property type="match status" value="1"/>
</dbReference>
<feature type="domain" description="VWFA" evidence="1">
    <location>
        <begin position="1868"/>
        <end position="2081"/>
    </location>
</feature>
<dbReference type="InterPro" id="IPR036322">
    <property type="entry name" value="WD40_repeat_dom_sf"/>
</dbReference>
<dbReference type="Gene3D" id="3.40.50.410">
    <property type="entry name" value="von Willebrand factor, type A domain"/>
    <property type="match status" value="1"/>
</dbReference>
<name>A0AAW0FI87_9APHY</name>
<protein>
    <recommendedName>
        <fullName evidence="1">VWFA domain-containing protein</fullName>
    </recommendedName>
</protein>
<dbReference type="Pfam" id="PF13519">
    <property type="entry name" value="VWA_2"/>
    <property type="match status" value="1"/>
</dbReference>
<dbReference type="Proteomes" id="UP001385951">
    <property type="component" value="Unassembled WGS sequence"/>
</dbReference>
<dbReference type="SMART" id="SM00327">
    <property type="entry name" value="VWA"/>
    <property type="match status" value="1"/>
</dbReference>
<keyword evidence="3" id="KW-1185">Reference proteome</keyword>
<dbReference type="InterPro" id="IPR015894">
    <property type="entry name" value="Guanylate-bd_N"/>
</dbReference>
<proteinExistence type="predicted"/>
<dbReference type="CDD" id="cd00198">
    <property type="entry name" value="vWFA"/>
    <property type="match status" value="1"/>
</dbReference>
<dbReference type="SUPFAM" id="SSF53300">
    <property type="entry name" value="vWA-like"/>
    <property type="match status" value="1"/>
</dbReference>
<dbReference type="PANTHER" id="PTHR22796:SF1">
    <property type="entry name" value="VWFA DOMAIN-CONTAINING PROTEIN"/>
    <property type="match status" value="1"/>
</dbReference>
<dbReference type="EMBL" id="JASBNA010000101">
    <property type="protein sequence ID" value="KAK7676902.1"/>
    <property type="molecule type" value="Genomic_DNA"/>
</dbReference>
<dbReference type="SUPFAM" id="SSF50978">
    <property type="entry name" value="WD40 repeat-like"/>
    <property type="match status" value="1"/>
</dbReference>
<dbReference type="PANTHER" id="PTHR22796">
    <property type="entry name" value="URG4-RELATED"/>
    <property type="match status" value="1"/>
</dbReference>
<evidence type="ECO:0000313" key="2">
    <source>
        <dbReference type="EMBL" id="KAK7676902.1"/>
    </source>
</evidence>
<dbReference type="GO" id="GO:0005525">
    <property type="term" value="F:GTP binding"/>
    <property type="evidence" value="ECO:0007669"/>
    <property type="project" value="InterPro"/>
</dbReference>
<dbReference type="Gene3D" id="3.40.50.300">
    <property type="entry name" value="P-loop containing nucleotide triphosphate hydrolases"/>
    <property type="match status" value="1"/>
</dbReference>
<evidence type="ECO:0000313" key="3">
    <source>
        <dbReference type="Proteomes" id="UP001385951"/>
    </source>
</evidence>
<dbReference type="InterPro" id="IPR027417">
    <property type="entry name" value="P-loop_NTPase"/>
</dbReference>
<reference evidence="2 3" key="1">
    <citation type="submission" date="2022-09" db="EMBL/GenBank/DDBJ databases">
        <authorList>
            <person name="Palmer J.M."/>
        </authorList>
    </citation>
    <scope>NUCLEOTIDE SEQUENCE [LARGE SCALE GENOMIC DNA]</scope>
    <source>
        <strain evidence="2 3">DSM 7382</strain>
    </source>
</reference>
<evidence type="ECO:0000259" key="1">
    <source>
        <dbReference type="PROSITE" id="PS50234"/>
    </source>
</evidence>
<dbReference type="SUPFAM" id="SSF52540">
    <property type="entry name" value="P-loop containing nucleoside triphosphate hydrolases"/>
    <property type="match status" value="1"/>
</dbReference>
<dbReference type="PROSITE" id="PS50234">
    <property type="entry name" value="VWFA"/>
    <property type="match status" value="1"/>
</dbReference>
<sequence>MTKVDFQALDRLPIKPLGIYGSRNKIIRFLSDIQALDEQVADMLRDTELNRTGPTLRSGLYILGPYSSSTLYVIYWPEDTTWKDDAISSVQRNRVTFMRYLTKICDQVISLISDEDAHRIVWSNSNHQDSQIDNDSDDDADRLFTFQVAKTNEQEENVSIRSGFTLDLSKVDKAKLPEDSDLDPDLFVPSLVMGETVTGYMNVEYVPPQRKKTRTNDPYISYNLERLLTSEQFTLSESLSEEALQILLQYRLGHPRSLAAVNALIESRKVADDSFNAILTARDEEIKAKLEGQRALLASAIQLYVVKVVLSKYPSLDSSTMVNLPPGQTETELECFLDELFKDQPSIKERLSKTAKEKEKSLSRISKRSYIDKKESILLIEQLFEQHNNMTEEDRLALIQREEDSTGDRSWTQVVKGGAHAITRYIPHAVFGTSQTEQTFTADHRRKVKIQASELDDSKFLLHLQTIANKYPQLSQMIMDTIVLAQEYLKETLEKLTKDLVTVAENAQSQLFKSQLEGQIKTERQKQEDESRRKFLADVKNAYCDGTDGVLVVEDVRTSGGNHPRIGYGGLYHIIGSREAHTDAALRYNIRPLKLTEGDEHMLRMDHDSNFVPCPQIHSGSAFSFRIPATSRMTHLQLLHNERCLLAIEYTQEVLIYLEHTDSIENAVQNSRFKKKLHKEKVGNDFLLAFDESKRMLAVCATDKSSLNVFLFDEKFDSLQGFGSQIDLRVWYSDNQTSLCHAAFLCGSSEELILIDNVGHMRVYSLNTQSFRPTSLELSGIPLSVHSSPDGSCLFTAEINDDVVYLRAYHWSNFGSTTGISLQLQGLPKDSRVMTSIGNRSKVHYVGLSHDGSECKSFILDISRRVTEFTFQERGKKVSKDRTSTLTMCNSLIDCHADVWTRFPVVPAVRRTTANVITEDNPRSLIFVSPLEPKSFQAQLANLISDFERTTRKPTDKELSDILVSGITYEAFKTSGNINISTYKCGEWLVNLLCLIPIHIAVTRDNRFIPLKDGVWSVDLERSLLGATVEYIVDSLSFGWYESIFQSYLASKPVRVVSSMGEQSVGKSFALNHLVDTSFAGSAMRTTEGVWMSVTPTDDSLIVALDFEGVHSIERSAQEDSLLVLFNTAMSNLVLFRNNFALSRDITGLFHSFQSSSTVLDPAANPILFKSTLVIIIKDVVESDKQEITREFSLKFQKIVELEQGSNFITKLHNGNLAIIPWPVIESRGFYTLFPKLKRILDEQPVTHPTGGIFLQTMKTLMAKLKVNDWGALDQNLSSHRAQQLISLLPNALAYGFTELEPEPEPLRDFDSGILIDKPDNSAKFYLADTKAHVQSEEQESFLFSLMTTWGTFDQRFDTNDRDWIEDLGQFLDNLAQDRANHVSEWLQVNTARFKPDSPRFEDVRRLYEDLVISLRANIRLCALQCVKCNLLCLRPKYHEGEHSCHTSHQCNKPCQYVEEHGTELEPCGLPAGHQGNHICEISTHLCGQPCYLQGRRGCLDACCKPVNHDGDEHTCPALMHECGEPCGLSNIKLPGGVLFSCSELCRKPSHEHHAVHLCETRSCPIRCQLCKRLCASSDHLHALSTDAVHLCGQEHPCHASCQSQGICRIETTPQSIEATFTGRHETFQYTKYTQASRRLPCVIVIPAGLLEHQGNHLHSIDKAAFHFCESRCEDCGYFCTLPLGHNQQEHETSHGSMSRTKWAIDGQDGTVLEVNGRKFGSSDDGAPMLCSMVCRDMGRHVHIDYCRSEDASACSGVDLQHIGASMHPYPERSKDFTSHALHWRRTGFKDPYSQEERTSFSKCDSMCSGPEHHGDATGPAQPSFCTLDLFHQPLPAGQDAPGGIGYISRDGHHFSCRNPAQMQQAFHVIFVIDRSSSMRNGDRRPLQNTPVTTKIASRHNNRLGAVFSSLHGFWQARASALNMAGGNAVLRRDAYSVILFDKNTRRSIINDFSSTPDALLDSVLPHGDGRGTNYTGAIKEAQAVMDSNWSPERSPVVIFLSDGECKIADVIVRDLCLRSVARGRPLSFHTVAFGPYNAVLRRMAEVAGQVQAAAIADPMHPTVPSSYTEALDTVRLAETFLGLAESLRKPRGALMRGA</sequence>
<organism evidence="2 3">
    <name type="scientific">Cerrena zonata</name>
    <dbReference type="NCBI Taxonomy" id="2478898"/>
    <lineage>
        <taxon>Eukaryota</taxon>
        <taxon>Fungi</taxon>
        <taxon>Dikarya</taxon>
        <taxon>Basidiomycota</taxon>
        <taxon>Agaricomycotina</taxon>
        <taxon>Agaricomycetes</taxon>
        <taxon>Polyporales</taxon>
        <taxon>Cerrenaceae</taxon>
        <taxon>Cerrena</taxon>
    </lineage>
</organism>
<dbReference type="InterPro" id="IPR002035">
    <property type="entry name" value="VWF_A"/>
</dbReference>
<gene>
    <name evidence="2" type="ORF">QCA50_020158</name>
</gene>